<name>A0A0D3D9G9_BRAOL</name>
<dbReference type="Gramene" id="Bo7g075290.1">
    <property type="protein sequence ID" value="Bo7g075290.1"/>
    <property type="gene ID" value="Bo7g075290"/>
</dbReference>
<reference evidence="2" key="2">
    <citation type="submission" date="2015-03" db="UniProtKB">
        <authorList>
            <consortium name="EnsemblPlants"/>
        </authorList>
    </citation>
    <scope>IDENTIFICATION</scope>
</reference>
<accession>A0A0D3D9G9</accession>
<dbReference type="GO" id="GO:0010468">
    <property type="term" value="P:regulation of gene expression"/>
    <property type="evidence" value="ECO:0007669"/>
    <property type="project" value="InterPro"/>
</dbReference>
<organism evidence="2 3">
    <name type="scientific">Brassica oleracea var. oleracea</name>
    <dbReference type="NCBI Taxonomy" id="109376"/>
    <lineage>
        <taxon>Eukaryota</taxon>
        <taxon>Viridiplantae</taxon>
        <taxon>Streptophyta</taxon>
        <taxon>Embryophyta</taxon>
        <taxon>Tracheophyta</taxon>
        <taxon>Spermatophyta</taxon>
        <taxon>Magnoliopsida</taxon>
        <taxon>eudicotyledons</taxon>
        <taxon>Gunneridae</taxon>
        <taxon>Pentapetalae</taxon>
        <taxon>rosids</taxon>
        <taxon>malvids</taxon>
        <taxon>Brassicales</taxon>
        <taxon>Brassicaceae</taxon>
        <taxon>Brassiceae</taxon>
        <taxon>Brassica</taxon>
    </lineage>
</organism>
<dbReference type="OMA" id="DIVLWAM"/>
<proteinExistence type="predicted"/>
<dbReference type="AlphaFoldDB" id="A0A0D3D9G9"/>
<dbReference type="PANTHER" id="PTHR14379:SF58">
    <property type="entry name" value="NYN DOMAIN-CONTAINING PROTEIN"/>
    <property type="match status" value="1"/>
</dbReference>
<dbReference type="GO" id="GO:0005777">
    <property type="term" value="C:peroxisome"/>
    <property type="evidence" value="ECO:0007669"/>
    <property type="project" value="InterPro"/>
</dbReference>
<evidence type="ECO:0000313" key="3">
    <source>
        <dbReference type="Proteomes" id="UP000032141"/>
    </source>
</evidence>
<dbReference type="HOGENOM" id="CLU_386045_0_0_1"/>
<dbReference type="PANTHER" id="PTHR14379">
    <property type="entry name" value="LIMKAIN B LKAP"/>
    <property type="match status" value="1"/>
</dbReference>
<reference evidence="2 3" key="1">
    <citation type="journal article" date="2014" name="Genome Biol.">
        <title>Transcriptome and methylome profiling reveals relics of genome dominance in the mesopolyploid Brassica oleracea.</title>
        <authorList>
            <person name="Parkin I.A."/>
            <person name="Koh C."/>
            <person name="Tang H."/>
            <person name="Robinson S.J."/>
            <person name="Kagale S."/>
            <person name="Clarke W.E."/>
            <person name="Town C.D."/>
            <person name="Nixon J."/>
            <person name="Krishnakumar V."/>
            <person name="Bidwell S.L."/>
            <person name="Denoeud F."/>
            <person name="Belcram H."/>
            <person name="Links M.G."/>
            <person name="Just J."/>
            <person name="Clarke C."/>
            <person name="Bender T."/>
            <person name="Huebert T."/>
            <person name="Mason A.S."/>
            <person name="Pires J.C."/>
            <person name="Barker G."/>
            <person name="Moore J."/>
            <person name="Walley P.G."/>
            <person name="Manoli S."/>
            <person name="Batley J."/>
            <person name="Edwards D."/>
            <person name="Nelson M.N."/>
            <person name="Wang X."/>
            <person name="Paterson A.H."/>
            <person name="King G."/>
            <person name="Bancroft I."/>
            <person name="Chalhoub B."/>
            <person name="Sharpe A.G."/>
        </authorList>
    </citation>
    <scope>NUCLEOTIDE SEQUENCE</scope>
    <source>
        <strain evidence="2 3">cv. TO1000</strain>
    </source>
</reference>
<evidence type="ECO:0008006" key="4">
    <source>
        <dbReference type="Google" id="ProtNLM"/>
    </source>
</evidence>
<evidence type="ECO:0000256" key="1">
    <source>
        <dbReference type="SAM" id="MobiDB-lite"/>
    </source>
</evidence>
<dbReference type="EnsemblPlants" id="Bo7g075290.1">
    <property type="protein sequence ID" value="Bo7g075290.1"/>
    <property type="gene ID" value="Bo7g075290"/>
</dbReference>
<dbReference type="eggNOG" id="ENOG502QVK9">
    <property type="taxonomic scope" value="Eukaryota"/>
</dbReference>
<protein>
    <recommendedName>
        <fullName evidence="4">NYN domain-containing protein</fullName>
    </recommendedName>
</protein>
<dbReference type="Proteomes" id="UP000032141">
    <property type="component" value="Chromosome C7"/>
</dbReference>
<keyword evidence="3" id="KW-1185">Reference proteome</keyword>
<dbReference type="InterPro" id="IPR024768">
    <property type="entry name" value="Marf1"/>
</dbReference>
<evidence type="ECO:0000313" key="2">
    <source>
        <dbReference type="EnsemblPlants" id="Bo7g075290.1"/>
    </source>
</evidence>
<sequence length="716" mass="81747">MATRNPHVVFVCPKTRNPHVVSDCQPSNPPGPEPAGNNTHYPRTQHQRRVNFKLGESVKHSVATGGIRIRVHIGGSNYLKTTSPPPRDFHMFMRELKKVKTLLADYCTRVFWDVVDFPFPEGLAPETIYHRMKLILEKMSCINHYLSIMAYVNNSEIFPDKSAYEKAGINIVTQRERHRFMLRDIAWCEVDSTFTSSFRFRGTNKITFMVISSQIEKESIFLTFLEDLESVGCNVHLVVPDDNSPSPKLVGTTVSFKWLYHCLLQIGDLQDPKRMKMTREAVPLYYSPIQTTLPDEPIPQMLCPGVFLDLPHYVDVMILFILTPDTHARAHRMSVDIVLWAMDHPATYFQPRDLFVFSDNVKVGTDFYNALEALGDRYYNVRVLPPPDLDVSMPHQIFSNHMPRISREEAIGFSSGLASLYNQDFDMSQIHVFWDVQSCPTDISIILPVLREKGYHGRVLLRPYLPYQGDEPLLGYRDDGYARVPSIKVEGDSYAAIARMLLDILFWAMNHDDLPQNLILISQPSKDIDIVIQALERRDTANQTLLESPCRTITDLSRKLKRSPVIIFWLVDSCPSNPYEFRNKFSSTLEDKGYADYESVTAYVEEGKNSDEVINVCRKSGLQVSLAPEGDEFGKFSLMLLDMINWTQASGAPFNFLVISKPFRDAMCDSVFKDVKSRGFNVLFEMVDYMVTFGSSLWSAKSILDTSFSFSSQELA</sequence>
<feature type="region of interest" description="Disordered" evidence="1">
    <location>
        <begin position="19"/>
        <end position="42"/>
    </location>
</feature>